<protein>
    <submittedName>
        <fullName evidence="2">ABC transporter permease</fullName>
    </submittedName>
</protein>
<feature type="transmembrane region" description="Helical" evidence="1">
    <location>
        <begin position="20"/>
        <end position="38"/>
    </location>
</feature>
<feature type="transmembrane region" description="Helical" evidence="1">
    <location>
        <begin position="260"/>
        <end position="279"/>
    </location>
</feature>
<keyword evidence="1" id="KW-0472">Membrane</keyword>
<feature type="transmembrane region" description="Helical" evidence="1">
    <location>
        <begin position="179"/>
        <end position="200"/>
    </location>
</feature>
<feature type="transmembrane region" description="Helical" evidence="1">
    <location>
        <begin position="149"/>
        <end position="167"/>
    </location>
</feature>
<dbReference type="EMBL" id="JAEKNQ010000035">
    <property type="protein sequence ID" value="MBJ7603372.1"/>
    <property type="molecule type" value="Genomic_DNA"/>
</dbReference>
<sequence length="284" mass="29980">MAALTIAKLTVWEASRRRLLLALLLLTLVIIGLTGWGFTKLGEAGNGQRLPDYQIRLIASQLLIVIVFMFAGVLALSSVVLASPTISSDVESGVLLALLARPVRRLDVVLGKWLGLAVLVVIYAAGAAILELLVLWWATGYLPPRPVELIVYVAGEGIILMTLALALSTRLAGMTGGIIALVGYFMAWIGGIVGGVGQAIHNDGLVTGGLIMKLLLPTDALWRGAVFAMEPATVIAALKATGSAGAGNPFGATEPPATAFLLWTVLWLVAVFGLTYWGFRRRAL</sequence>
<dbReference type="PANTHER" id="PTHR43471:SF10">
    <property type="entry name" value="SLL1107 PROTEIN"/>
    <property type="match status" value="1"/>
</dbReference>
<dbReference type="GO" id="GO:0140359">
    <property type="term" value="F:ABC-type transporter activity"/>
    <property type="evidence" value="ECO:0007669"/>
    <property type="project" value="InterPro"/>
</dbReference>
<keyword evidence="1" id="KW-0812">Transmembrane</keyword>
<keyword evidence="1" id="KW-1133">Transmembrane helix</keyword>
<gene>
    <name evidence="2" type="ORF">JF888_09330</name>
</gene>
<comment type="caution">
    <text evidence="2">The sequence shown here is derived from an EMBL/GenBank/DDBJ whole genome shotgun (WGS) entry which is preliminary data.</text>
</comment>
<dbReference type="Pfam" id="PF12679">
    <property type="entry name" value="ABC2_membrane_2"/>
    <property type="match status" value="1"/>
</dbReference>
<reference evidence="2 3" key="1">
    <citation type="submission" date="2020-10" db="EMBL/GenBank/DDBJ databases">
        <title>Ca. Dormibacterota MAGs.</title>
        <authorList>
            <person name="Montgomery K."/>
        </authorList>
    </citation>
    <scope>NUCLEOTIDE SEQUENCE [LARGE SCALE GENOMIC DNA]</scope>
    <source>
        <strain evidence="2">SC8811_S16_3</strain>
    </source>
</reference>
<accession>A0A934KA77</accession>
<dbReference type="RefSeq" id="WP_338179280.1">
    <property type="nucleotide sequence ID" value="NZ_JAEKNQ010000035.1"/>
</dbReference>
<dbReference type="PANTHER" id="PTHR43471">
    <property type="entry name" value="ABC TRANSPORTER PERMEASE"/>
    <property type="match status" value="1"/>
</dbReference>
<evidence type="ECO:0000313" key="2">
    <source>
        <dbReference type="EMBL" id="MBJ7603372.1"/>
    </source>
</evidence>
<feature type="transmembrane region" description="Helical" evidence="1">
    <location>
        <begin position="58"/>
        <end position="82"/>
    </location>
</feature>
<dbReference type="Proteomes" id="UP000620075">
    <property type="component" value="Unassembled WGS sequence"/>
</dbReference>
<proteinExistence type="predicted"/>
<dbReference type="GO" id="GO:0005886">
    <property type="term" value="C:plasma membrane"/>
    <property type="evidence" value="ECO:0007669"/>
    <property type="project" value="UniProtKB-SubCell"/>
</dbReference>
<organism evidence="2 3">
    <name type="scientific">Candidatus Dormiibacter inghamiae</name>
    <dbReference type="NCBI Taxonomy" id="3127013"/>
    <lineage>
        <taxon>Bacteria</taxon>
        <taxon>Bacillati</taxon>
        <taxon>Candidatus Dormiibacterota</taxon>
        <taxon>Candidatus Dormibacteria</taxon>
        <taxon>Candidatus Dormibacterales</taxon>
        <taxon>Candidatus Dormibacteraceae</taxon>
        <taxon>Candidatus Dormiibacter</taxon>
    </lineage>
</organism>
<name>A0A934KA77_9BACT</name>
<evidence type="ECO:0000256" key="1">
    <source>
        <dbReference type="SAM" id="Phobius"/>
    </source>
</evidence>
<dbReference type="AlphaFoldDB" id="A0A934KA77"/>
<feature type="transmembrane region" description="Helical" evidence="1">
    <location>
        <begin position="113"/>
        <end position="137"/>
    </location>
</feature>
<evidence type="ECO:0000313" key="3">
    <source>
        <dbReference type="Proteomes" id="UP000620075"/>
    </source>
</evidence>